<feature type="compositionally biased region" description="Basic residues" evidence="1">
    <location>
        <begin position="54"/>
        <end position="68"/>
    </location>
</feature>
<name>A0A6J4KFM8_9BACT</name>
<reference evidence="2" key="1">
    <citation type="submission" date="2020-02" db="EMBL/GenBank/DDBJ databases">
        <authorList>
            <person name="Meier V. D."/>
        </authorList>
    </citation>
    <scope>NUCLEOTIDE SEQUENCE</scope>
    <source>
        <strain evidence="2">AVDCRST_MAG89</strain>
    </source>
</reference>
<accession>A0A6J4KFM8</accession>
<feature type="compositionally biased region" description="Low complexity" evidence="1">
    <location>
        <begin position="69"/>
        <end position="84"/>
    </location>
</feature>
<organism evidence="2">
    <name type="scientific">uncultured Gemmatimonadota bacterium</name>
    <dbReference type="NCBI Taxonomy" id="203437"/>
    <lineage>
        <taxon>Bacteria</taxon>
        <taxon>Pseudomonadati</taxon>
        <taxon>Gemmatimonadota</taxon>
        <taxon>environmental samples</taxon>
    </lineage>
</organism>
<keyword evidence="2" id="KW-0067">ATP-binding</keyword>
<feature type="non-terminal residue" evidence="2">
    <location>
        <position position="1"/>
    </location>
</feature>
<feature type="region of interest" description="Disordered" evidence="1">
    <location>
        <begin position="1"/>
        <end position="96"/>
    </location>
</feature>
<dbReference type="GO" id="GO:0005524">
    <property type="term" value="F:ATP binding"/>
    <property type="evidence" value="ECO:0007669"/>
    <property type="project" value="UniProtKB-KW"/>
</dbReference>
<proteinExistence type="predicted"/>
<dbReference type="EMBL" id="CADCTV010000141">
    <property type="protein sequence ID" value="CAA9303521.1"/>
    <property type="molecule type" value="Genomic_DNA"/>
</dbReference>
<protein>
    <submittedName>
        <fullName evidence="2">ABC transporter, ATP-binding protein</fullName>
    </submittedName>
</protein>
<evidence type="ECO:0000256" key="1">
    <source>
        <dbReference type="SAM" id="MobiDB-lite"/>
    </source>
</evidence>
<keyword evidence="2" id="KW-0547">Nucleotide-binding</keyword>
<sequence length="96" mass="10320">GTADPRRLQDLRERCPGAEARQPDHPHGHVRPAGAQRRRQVDAHAHAGHTAGAGHRHHPPGRHRRGAPARRAAPDAGVPAAGVRRVSQGERRRPAG</sequence>
<feature type="compositionally biased region" description="Basic and acidic residues" evidence="1">
    <location>
        <begin position="87"/>
        <end position="96"/>
    </location>
</feature>
<dbReference type="AlphaFoldDB" id="A0A6J4KFM8"/>
<feature type="compositionally biased region" description="Basic and acidic residues" evidence="1">
    <location>
        <begin position="1"/>
        <end position="27"/>
    </location>
</feature>
<feature type="non-terminal residue" evidence="2">
    <location>
        <position position="96"/>
    </location>
</feature>
<evidence type="ECO:0000313" key="2">
    <source>
        <dbReference type="EMBL" id="CAA9303521.1"/>
    </source>
</evidence>
<gene>
    <name evidence="2" type="ORF">AVDCRST_MAG89-643</name>
</gene>